<reference evidence="2" key="2">
    <citation type="journal article" date="2017" name="Nat. Plants">
        <title>The Aegilops tauschii genome reveals multiple impacts of transposons.</title>
        <authorList>
            <person name="Zhao G."/>
            <person name="Zou C."/>
            <person name="Li K."/>
            <person name="Wang K."/>
            <person name="Li T."/>
            <person name="Gao L."/>
            <person name="Zhang X."/>
            <person name="Wang H."/>
            <person name="Yang Z."/>
            <person name="Liu X."/>
            <person name="Jiang W."/>
            <person name="Mao L."/>
            <person name="Kong X."/>
            <person name="Jiao Y."/>
            <person name="Jia J."/>
        </authorList>
    </citation>
    <scope>NUCLEOTIDE SEQUENCE [LARGE SCALE GENOMIC DNA]</scope>
    <source>
        <strain evidence="2">cv. AL8/78</strain>
    </source>
</reference>
<organism evidence="1 2">
    <name type="scientific">Aegilops tauschii subsp. strangulata</name>
    <name type="common">Goatgrass</name>
    <dbReference type="NCBI Taxonomy" id="200361"/>
    <lineage>
        <taxon>Eukaryota</taxon>
        <taxon>Viridiplantae</taxon>
        <taxon>Streptophyta</taxon>
        <taxon>Embryophyta</taxon>
        <taxon>Tracheophyta</taxon>
        <taxon>Spermatophyta</taxon>
        <taxon>Magnoliopsida</taxon>
        <taxon>Liliopsida</taxon>
        <taxon>Poales</taxon>
        <taxon>Poaceae</taxon>
        <taxon>BOP clade</taxon>
        <taxon>Pooideae</taxon>
        <taxon>Triticodae</taxon>
        <taxon>Triticeae</taxon>
        <taxon>Triticinae</taxon>
        <taxon>Aegilops</taxon>
    </lineage>
</organism>
<reference evidence="1" key="5">
    <citation type="journal article" date="2021" name="G3 (Bethesda)">
        <title>Aegilops tauschii genome assembly Aet v5.0 features greater sequence contiguity and improved annotation.</title>
        <authorList>
            <person name="Wang L."/>
            <person name="Zhu T."/>
            <person name="Rodriguez J.C."/>
            <person name="Deal K.R."/>
            <person name="Dubcovsky J."/>
            <person name="McGuire P.E."/>
            <person name="Lux T."/>
            <person name="Spannagl M."/>
            <person name="Mayer K.F.X."/>
            <person name="Baldrich P."/>
            <person name="Meyers B.C."/>
            <person name="Huo N."/>
            <person name="Gu Y.Q."/>
            <person name="Zhou H."/>
            <person name="Devos K.M."/>
            <person name="Bennetzen J.L."/>
            <person name="Unver T."/>
            <person name="Budak H."/>
            <person name="Gulick P.J."/>
            <person name="Galiba G."/>
            <person name="Kalapos B."/>
            <person name="Nelson D.R."/>
            <person name="Li P."/>
            <person name="You F.M."/>
            <person name="Luo M.C."/>
            <person name="Dvorak J."/>
        </authorList>
    </citation>
    <scope>NUCLEOTIDE SEQUENCE [LARGE SCALE GENOMIC DNA]</scope>
    <source>
        <strain evidence="1">cv. AL8/78</strain>
    </source>
</reference>
<name>A0A453LSJ9_AEGTS</name>
<protein>
    <submittedName>
        <fullName evidence="1">Uncharacterized protein</fullName>
    </submittedName>
</protein>
<dbReference type="Gramene" id="AET5Gv20895500.5">
    <property type="protein sequence ID" value="AET5Gv20895500.5"/>
    <property type="gene ID" value="AET5Gv20895500"/>
</dbReference>
<dbReference type="EnsemblPlants" id="AET5Gv20895500.5">
    <property type="protein sequence ID" value="AET5Gv20895500.5"/>
    <property type="gene ID" value="AET5Gv20895500"/>
</dbReference>
<keyword evidence="2" id="KW-1185">Reference proteome</keyword>
<reference evidence="1" key="4">
    <citation type="submission" date="2019-03" db="UniProtKB">
        <authorList>
            <consortium name="EnsemblPlants"/>
        </authorList>
    </citation>
    <scope>IDENTIFICATION</scope>
</reference>
<dbReference type="Proteomes" id="UP000015105">
    <property type="component" value="Chromosome 5D"/>
</dbReference>
<dbReference type="AlphaFoldDB" id="A0A453LSJ9"/>
<reference evidence="1" key="3">
    <citation type="journal article" date="2017" name="Nature">
        <title>Genome sequence of the progenitor of the wheat D genome Aegilops tauschii.</title>
        <authorList>
            <person name="Luo M.C."/>
            <person name="Gu Y.Q."/>
            <person name="Puiu D."/>
            <person name="Wang H."/>
            <person name="Twardziok S.O."/>
            <person name="Deal K.R."/>
            <person name="Huo N."/>
            <person name="Zhu T."/>
            <person name="Wang L."/>
            <person name="Wang Y."/>
            <person name="McGuire P.E."/>
            <person name="Liu S."/>
            <person name="Long H."/>
            <person name="Ramasamy R.K."/>
            <person name="Rodriguez J.C."/>
            <person name="Van S.L."/>
            <person name="Yuan L."/>
            <person name="Wang Z."/>
            <person name="Xia Z."/>
            <person name="Xiao L."/>
            <person name="Anderson O.D."/>
            <person name="Ouyang S."/>
            <person name="Liang Y."/>
            <person name="Zimin A.V."/>
            <person name="Pertea G."/>
            <person name="Qi P."/>
            <person name="Bennetzen J.L."/>
            <person name="Dai X."/>
            <person name="Dawson M.W."/>
            <person name="Muller H.G."/>
            <person name="Kugler K."/>
            <person name="Rivarola-Duarte L."/>
            <person name="Spannagl M."/>
            <person name="Mayer K.F.X."/>
            <person name="Lu F.H."/>
            <person name="Bevan M.W."/>
            <person name="Leroy P."/>
            <person name="Li P."/>
            <person name="You F.M."/>
            <person name="Sun Q."/>
            <person name="Liu Z."/>
            <person name="Lyons E."/>
            <person name="Wicker T."/>
            <person name="Salzberg S.L."/>
            <person name="Devos K.M."/>
            <person name="Dvorak J."/>
        </authorList>
    </citation>
    <scope>NUCLEOTIDE SEQUENCE [LARGE SCALE GENOMIC DNA]</scope>
    <source>
        <strain evidence="1">cv. AL8/78</strain>
    </source>
</reference>
<evidence type="ECO:0000313" key="2">
    <source>
        <dbReference type="Proteomes" id="UP000015105"/>
    </source>
</evidence>
<proteinExistence type="predicted"/>
<accession>A0A453LSJ9</accession>
<reference evidence="2" key="1">
    <citation type="journal article" date="2014" name="Science">
        <title>Ancient hybridizations among the ancestral genomes of bread wheat.</title>
        <authorList>
            <consortium name="International Wheat Genome Sequencing Consortium,"/>
            <person name="Marcussen T."/>
            <person name="Sandve S.R."/>
            <person name="Heier L."/>
            <person name="Spannagl M."/>
            <person name="Pfeifer M."/>
            <person name="Jakobsen K.S."/>
            <person name="Wulff B.B."/>
            <person name="Steuernagel B."/>
            <person name="Mayer K.F."/>
            <person name="Olsen O.A."/>
        </authorList>
    </citation>
    <scope>NUCLEOTIDE SEQUENCE [LARGE SCALE GENOMIC DNA]</scope>
    <source>
        <strain evidence="2">cv. AL8/78</strain>
    </source>
</reference>
<sequence>SCATGARRPPPVNPSPRPAALVLLVRALDQLPTGGPWR</sequence>
<evidence type="ECO:0000313" key="1">
    <source>
        <dbReference type="EnsemblPlants" id="AET5Gv20895500.5"/>
    </source>
</evidence>